<dbReference type="Pfam" id="PF17209">
    <property type="entry name" value="Hfq"/>
    <property type="match status" value="2"/>
</dbReference>
<sequence length="121" mass="13291">MSMYLMKGVRLQGQITGFGSYSLVLRRGGQEQLVYKHSVCSIVPAERPDLELPTHRGDSLQDGFLDRHVDVGMTVFLTNGVLLKGRLVAHDAFSLLLETGEGPQLLFKHAVSTLQPDGKQA</sequence>
<dbReference type="PANTHER" id="PTHR34772:SF1">
    <property type="entry name" value="RNA-BINDING PROTEIN HFQ"/>
    <property type="match status" value="1"/>
</dbReference>
<dbReference type="GO" id="GO:0005829">
    <property type="term" value="C:cytosol"/>
    <property type="evidence" value="ECO:0007669"/>
    <property type="project" value="TreeGrafter"/>
</dbReference>
<dbReference type="GO" id="GO:0003723">
    <property type="term" value="F:RNA binding"/>
    <property type="evidence" value="ECO:0007669"/>
    <property type="project" value="UniProtKB-KW"/>
</dbReference>
<keyword evidence="4" id="KW-1185">Reference proteome</keyword>
<protein>
    <submittedName>
        <fullName evidence="3">Host factor-I protein</fullName>
    </submittedName>
</protein>
<name>A0A839Z2A2_9SPHN</name>
<dbReference type="CDD" id="cd01716">
    <property type="entry name" value="Hfq"/>
    <property type="match status" value="1"/>
</dbReference>
<dbReference type="Proteomes" id="UP000578569">
    <property type="component" value="Unassembled WGS sequence"/>
</dbReference>
<accession>A0A839Z2A2</accession>
<dbReference type="InterPro" id="IPR005001">
    <property type="entry name" value="Hfq"/>
</dbReference>
<proteinExistence type="predicted"/>
<dbReference type="AlphaFoldDB" id="A0A839Z2A2"/>
<dbReference type="GO" id="GO:0006355">
    <property type="term" value="P:regulation of DNA-templated transcription"/>
    <property type="evidence" value="ECO:0007669"/>
    <property type="project" value="InterPro"/>
</dbReference>
<dbReference type="EMBL" id="JACICF010000001">
    <property type="protein sequence ID" value="MBB3763782.1"/>
    <property type="molecule type" value="Genomic_DNA"/>
</dbReference>
<dbReference type="Gene3D" id="2.30.30.100">
    <property type="match status" value="2"/>
</dbReference>
<gene>
    <name evidence="3" type="ORF">FHS50_000805</name>
</gene>
<evidence type="ECO:0000313" key="3">
    <source>
        <dbReference type="EMBL" id="MBB3763782.1"/>
    </source>
</evidence>
<keyword evidence="2" id="KW-0346">Stress response</keyword>
<evidence type="ECO:0000313" key="4">
    <source>
        <dbReference type="Proteomes" id="UP000578569"/>
    </source>
</evidence>
<dbReference type="SUPFAM" id="SSF50182">
    <property type="entry name" value="Sm-like ribonucleoproteins"/>
    <property type="match status" value="2"/>
</dbReference>
<evidence type="ECO:0000256" key="1">
    <source>
        <dbReference type="ARBA" id="ARBA00022884"/>
    </source>
</evidence>
<evidence type="ECO:0000256" key="2">
    <source>
        <dbReference type="ARBA" id="ARBA00023016"/>
    </source>
</evidence>
<comment type="caution">
    <text evidence="3">The sequence shown here is derived from an EMBL/GenBank/DDBJ whole genome shotgun (WGS) entry which is preliminary data.</text>
</comment>
<reference evidence="3 4" key="1">
    <citation type="submission" date="2020-08" db="EMBL/GenBank/DDBJ databases">
        <title>Genomic Encyclopedia of Type Strains, Phase IV (KMG-IV): sequencing the most valuable type-strain genomes for metagenomic binning, comparative biology and taxonomic classification.</title>
        <authorList>
            <person name="Goeker M."/>
        </authorList>
    </citation>
    <scope>NUCLEOTIDE SEQUENCE [LARGE SCALE GENOMIC DNA]</scope>
    <source>
        <strain evidence="3 4">DSM 24194</strain>
    </source>
</reference>
<organism evidence="3 4">
    <name type="scientific">Sphingomicrobium lutaoense</name>
    <dbReference type="NCBI Taxonomy" id="515949"/>
    <lineage>
        <taxon>Bacteria</taxon>
        <taxon>Pseudomonadati</taxon>
        <taxon>Pseudomonadota</taxon>
        <taxon>Alphaproteobacteria</taxon>
        <taxon>Sphingomonadales</taxon>
        <taxon>Sphingomonadaceae</taxon>
        <taxon>Sphingomicrobium</taxon>
    </lineage>
</organism>
<dbReference type="PANTHER" id="PTHR34772">
    <property type="entry name" value="RNA-BINDING PROTEIN HFQ"/>
    <property type="match status" value="1"/>
</dbReference>
<dbReference type="GO" id="GO:0043487">
    <property type="term" value="P:regulation of RNA stability"/>
    <property type="evidence" value="ECO:0007669"/>
    <property type="project" value="TreeGrafter"/>
</dbReference>
<dbReference type="GO" id="GO:0045974">
    <property type="term" value="P:regulation of translation, ncRNA-mediated"/>
    <property type="evidence" value="ECO:0007669"/>
    <property type="project" value="TreeGrafter"/>
</dbReference>
<keyword evidence="1" id="KW-0694">RNA-binding</keyword>
<dbReference type="InterPro" id="IPR010920">
    <property type="entry name" value="LSM_dom_sf"/>
</dbReference>